<dbReference type="Proteomes" id="UP000614261">
    <property type="component" value="Unassembled WGS sequence"/>
</dbReference>
<dbReference type="InterPro" id="IPR005632">
    <property type="entry name" value="Chaperone_Skp"/>
</dbReference>
<evidence type="ECO:0000313" key="4">
    <source>
        <dbReference type="Proteomes" id="UP000614261"/>
    </source>
</evidence>
<feature type="signal peptide" evidence="2">
    <location>
        <begin position="1"/>
        <end position="28"/>
    </location>
</feature>
<dbReference type="EMBL" id="BMGD01000003">
    <property type="protein sequence ID" value="GGB65084.1"/>
    <property type="molecule type" value="Genomic_DNA"/>
</dbReference>
<feature type="chain" id="PRO_5046181657" description="Outer membrane chaperone Skp" evidence="2">
    <location>
        <begin position="29"/>
        <end position="230"/>
    </location>
</feature>
<evidence type="ECO:0000256" key="1">
    <source>
        <dbReference type="SAM" id="MobiDB-lite"/>
    </source>
</evidence>
<dbReference type="RefSeq" id="WP_188514291.1">
    <property type="nucleotide sequence ID" value="NZ_BMGD01000003.1"/>
</dbReference>
<dbReference type="InterPro" id="IPR024930">
    <property type="entry name" value="Skp_dom_sf"/>
</dbReference>
<keyword evidence="4" id="KW-1185">Reference proteome</keyword>
<dbReference type="Gene3D" id="3.30.910.20">
    <property type="entry name" value="Skp domain"/>
    <property type="match status" value="1"/>
</dbReference>
<sequence length="230" mass="24331">MKTLLKCTAAALMAFGTVASGVIAPAMAQTVQGIGIADQRRAVVESAAFVSANAARPTTYKAQYDAAQAKSNQLRQQLEPLVTKFNADVQAPNANANQAALQQQLGQIQQLREQGSQEVQEILQPVALSEAYVLEQISEKFDAAVRSAMTKRKISVVFEVGSTLAHNDAYDMTKDITAELNAAIPSAQLVPPQGWLPRQQREQQARAAAANGAAPAAAPAAPAAQQPEGR</sequence>
<comment type="caution">
    <text evidence="3">The sequence shown here is derived from an EMBL/GenBank/DDBJ whole genome shotgun (WGS) entry which is preliminary data.</text>
</comment>
<protein>
    <recommendedName>
        <fullName evidence="5">Outer membrane chaperone Skp</fullName>
    </recommendedName>
</protein>
<dbReference type="SMART" id="SM00935">
    <property type="entry name" value="OmpH"/>
    <property type="match status" value="1"/>
</dbReference>
<feature type="region of interest" description="Disordered" evidence="1">
    <location>
        <begin position="195"/>
        <end position="230"/>
    </location>
</feature>
<evidence type="ECO:0000256" key="2">
    <source>
        <dbReference type="SAM" id="SignalP"/>
    </source>
</evidence>
<feature type="compositionally biased region" description="Low complexity" evidence="1">
    <location>
        <begin position="205"/>
        <end position="230"/>
    </location>
</feature>
<name>A0ABQ1JCR3_9SPHN</name>
<evidence type="ECO:0000313" key="3">
    <source>
        <dbReference type="EMBL" id="GGB65084.1"/>
    </source>
</evidence>
<dbReference type="Pfam" id="PF03938">
    <property type="entry name" value="OmpH"/>
    <property type="match status" value="1"/>
</dbReference>
<keyword evidence="2" id="KW-0732">Signal</keyword>
<accession>A0ABQ1JCR3</accession>
<dbReference type="SUPFAM" id="SSF111384">
    <property type="entry name" value="OmpH-like"/>
    <property type="match status" value="1"/>
</dbReference>
<organism evidence="3 4">
    <name type="scientific">Blastomonas aquatica</name>
    <dbReference type="NCBI Taxonomy" id="1510276"/>
    <lineage>
        <taxon>Bacteria</taxon>
        <taxon>Pseudomonadati</taxon>
        <taxon>Pseudomonadota</taxon>
        <taxon>Alphaproteobacteria</taxon>
        <taxon>Sphingomonadales</taxon>
        <taxon>Sphingomonadaceae</taxon>
        <taxon>Blastomonas</taxon>
    </lineage>
</organism>
<gene>
    <name evidence="3" type="ORF">GCM10010833_20340</name>
</gene>
<reference evidence="4" key="1">
    <citation type="journal article" date="2019" name="Int. J. Syst. Evol. Microbiol.">
        <title>The Global Catalogue of Microorganisms (GCM) 10K type strain sequencing project: providing services to taxonomists for standard genome sequencing and annotation.</title>
        <authorList>
            <consortium name="The Broad Institute Genomics Platform"/>
            <consortium name="The Broad Institute Genome Sequencing Center for Infectious Disease"/>
            <person name="Wu L."/>
            <person name="Ma J."/>
        </authorList>
    </citation>
    <scope>NUCLEOTIDE SEQUENCE [LARGE SCALE GENOMIC DNA]</scope>
    <source>
        <strain evidence="4">CGMCC 1.12851</strain>
    </source>
</reference>
<proteinExistence type="predicted"/>
<evidence type="ECO:0008006" key="5">
    <source>
        <dbReference type="Google" id="ProtNLM"/>
    </source>
</evidence>